<accession>A0A1E3L320</accession>
<organism evidence="2 3">
    <name type="scientific">Paenibacillus nuruki</name>
    <dbReference type="NCBI Taxonomy" id="1886670"/>
    <lineage>
        <taxon>Bacteria</taxon>
        <taxon>Bacillati</taxon>
        <taxon>Bacillota</taxon>
        <taxon>Bacilli</taxon>
        <taxon>Bacillales</taxon>
        <taxon>Paenibacillaceae</taxon>
        <taxon>Paenibacillus</taxon>
    </lineage>
</organism>
<comment type="caution">
    <text evidence="2">The sequence shown here is derived from an EMBL/GenBank/DDBJ whole genome shotgun (WGS) entry which is preliminary data.</text>
</comment>
<dbReference type="Proteomes" id="UP000094578">
    <property type="component" value="Unassembled WGS sequence"/>
</dbReference>
<reference evidence="2 3" key="1">
    <citation type="submission" date="2016-08" db="EMBL/GenBank/DDBJ databases">
        <title>Genome sequencing of Paenibacillus sp. TI45-13ar, isolated from Korean traditional nuruk.</title>
        <authorList>
            <person name="Kim S.-J."/>
        </authorList>
    </citation>
    <scope>NUCLEOTIDE SEQUENCE [LARGE SCALE GENOMIC DNA]</scope>
    <source>
        <strain evidence="2 3">TI45-13ar</strain>
    </source>
</reference>
<gene>
    <name evidence="2" type="ORF">PTI45_02403</name>
</gene>
<dbReference type="EMBL" id="MDER01000041">
    <property type="protein sequence ID" value="ODP28202.1"/>
    <property type="molecule type" value="Genomic_DNA"/>
</dbReference>
<evidence type="ECO:0000313" key="2">
    <source>
        <dbReference type="EMBL" id="ODP28202.1"/>
    </source>
</evidence>
<dbReference type="InterPro" id="IPR058600">
    <property type="entry name" value="YhjD-like"/>
</dbReference>
<keyword evidence="3" id="KW-1185">Reference proteome</keyword>
<evidence type="ECO:0000313" key="3">
    <source>
        <dbReference type="Proteomes" id="UP000094578"/>
    </source>
</evidence>
<dbReference type="RefSeq" id="WP_069327823.1">
    <property type="nucleotide sequence ID" value="NZ_MDER01000041.1"/>
</dbReference>
<protein>
    <submittedName>
        <fullName evidence="2">Uncharacterized protein</fullName>
    </submittedName>
</protein>
<dbReference type="Pfam" id="PF26325">
    <property type="entry name" value="YhjD"/>
    <property type="match status" value="1"/>
</dbReference>
<name>A0A1E3L320_9BACL</name>
<dbReference type="AlphaFoldDB" id="A0A1E3L320"/>
<feature type="region of interest" description="Disordered" evidence="1">
    <location>
        <begin position="119"/>
        <end position="165"/>
    </location>
</feature>
<sequence>MAVFLSEEERSLVKSYLLLVYIQKKFDRDAKSLEESDQLPSAGLYMEVIRSGIDRVNLLLSEVRRDLRSHNLRLYEINQSPTHIEAQILCSGHHGVFQLGITEFHQEANERMRAYLGLSPVPATHTPSSYEDQGSPHPATVSNNTKLREPSRYSGYRPYRTGTLG</sequence>
<evidence type="ECO:0000256" key="1">
    <source>
        <dbReference type="SAM" id="MobiDB-lite"/>
    </source>
</evidence>
<proteinExistence type="predicted"/>